<evidence type="ECO:0000313" key="1">
    <source>
        <dbReference type="EMBL" id="UWQ55966.1"/>
    </source>
</evidence>
<dbReference type="Proteomes" id="UP001058713">
    <property type="component" value="Plasmid unnamed1"/>
</dbReference>
<evidence type="ECO:0000313" key="2">
    <source>
        <dbReference type="Proteomes" id="UP001058713"/>
    </source>
</evidence>
<dbReference type="EMBL" id="CP081071">
    <property type="protein sequence ID" value="UWQ55966.1"/>
    <property type="molecule type" value="Genomic_DNA"/>
</dbReference>
<protein>
    <submittedName>
        <fullName evidence="1">Uncharacterized protein</fullName>
    </submittedName>
</protein>
<geneLocation type="plasmid" evidence="1 2">
    <name>unnamed1</name>
</geneLocation>
<dbReference type="RefSeq" id="WP_259972750.1">
    <property type="nucleotide sequence ID" value="NZ_CP081071.1"/>
</dbReference>
<sequence>MPIERYQSLVTIAGVMSWKKAGKDFQVRYDLVKLGVKSGAPAYNCTYIVDGQEHVLVPTNPGPSGFIEKRQINLWPGILKKHHLEFGDGSMLVFNPKDQTITTWVVGPDGTAEVGTVGRNCTQPES</sequence>
<keyword evidence="1" id="KW-0614">Plasmid</keyword>
<proteinExistence type="predicted"/>
<accession>A0A9Q9HNE6</accession>
<reference evidence="1" key="1">
    <citation type="submission" date="2021-08" db="EMBL/GenBank/DDBJ databases">
        <authorList>
            <person name="Nwanade C."/>
            <person name="Wang M."/>
            <person name="Masoudi A."/>
            <person name="Yu Z."/>
            <person name="Liu J."/>
        </authorList>
    </citation>
    <scope>NUCLEOTIDE SEQUENCE</scope>
    <source>
        <strain evidence="1">S122</strain>
        <plasmid evidence="1">unnamed1</plasmid>
    </source>
</reference>
<dbReference type="KEGG" id="lcae:K3721_19220"/>
<dbReference type="AlphaFoldDB" id="A0A9Q9HNE6"/>
<name>A0A9Q9HNE6_LEICA</name>
<gene>
    <name evidence="1" type="ORF">K3721_19220</name>
</gene>
<organism evidence="1 2">
    <name type="scientific">Leisingera caerulea</name>
    <name type="common">Phaeobacter caeruleus</name>
    <dbReference type="NCBI Taxonomy" id="506591"/>
    <lineage>
        <taxon>Bacteria</taxon>
        <taxon>Pseudomonadati</taxon>
        <taxon>Pseudomonadota</taxon>
        <taxon>Alphaproteobacteria</taxon>
        <taxon>Rhodobacterales</taxon>
        <taxon>Roseobacteraceae</taxon>
        <taxon>Leisingera</taxon>
    </lineage>
</organism>